<keyword evidence="2 4" id="KW-0238">DNA-binding</keyword>
<dbReference type="InterPro" id="IPR001647">
    <property type="entry name" value="HTH_TetR"/>
</dbReference>
<accession>A0A117QX75</accession>
<evidence type="ECO:0000256" key="3">
    <source>
        <dbReference type="ARBA" id="ARBA00023163"/>
    </source>
</evidence>
<sequence>MPARKDAARYFDCAFAILAAQGYGGLKLAPLCERMGVTTGAFYHHFANWGAFTEALLDHWHQERTHRLVELARREPDPLNRLQVLLDAAMELPHGAEAAIRVWSTIDPAVHRIQESVDLERHSFVRKAFAALVDAEEADRLATLGMYLLIGFEQAESLRDPEALSWALHELKRTATKGAAPRSAPR</sequence>
<dbReference type="GO" id="GO:0003677">
    <property type="term" value="F:DNA binding"/>
    <property type="evidence" value="ECO:0007669"/>
    <property type="project" value="UniProtKB-UniRule"/>
</dbReference>
<proteinExistence type="predicted"/>
<gene>
    <name evidence="6" type="ORF">AQJ46_39545</name>
</gene>
<dbReference type="PANTHER" id="PTHR47506">
    <property type="entry name" value="TRANSCRIPTIONAL REGULATORY PROTEIN"/>
    <property type="match status" value="1"/>
</dbReference>
<comment type="caution">
    <text evidence="6">The sequence shown here is derived from an EMBL/GenBank/DDBJ whole genome shotgun (WGS) entry which is preliminary data.</text>
</comment>
<dbReference type="Pfam" id="PF00440">
    <property type="entry name" value="TetR_N"/>
    <property type="match status" value="1"/>
</dbReference>
<evidence type="ECO:0000256" key="1">
    <source>
        <dbReference type="ARBA" id="ARBA00023015"/>
    </source>
</evidence>
<dbReference type="Gene3D" id="1.10.357.10">
    <property type="entry name" value="Tetracycline Repressor, domain 2"/>
    <property type="match status" value="1"/>
</dbReference>
<feature type="DNA-binding region" description="H-T-H motif" evidence="4">
    <location>
        <begin position="27"/>
        <end position="46"/>
    </location>
</feature>
<dbReference type="RefSeq" id="WP_059210170.1">
    <property type="nucleotide sequence ID" value="NZ_KQ948672.1"/>
</dbReference>
<keyword evidence="3" id="KW-0804">Transcription</keyword>
<dbReference type="STRING" id="58343.AQJ46_39545"/>
<dbReference type="Proteomes" id="UP000053669">
    <property type="component" value="Unassembled WGS sequence"/>
</dbReference>
<evidence type="ECO:0000259" key="5">
    <source>
        <dbReference type="PROSITE" id="PS50977"/>
    </source>
</evidence>
<dbReference type="AlphaFoldDB" id="A0A117QX75"/>
<dbReference type="PANTHER" id="PTHR47506:SF6">
    <property type="entry name" value="HTH-TYPE TRANSCRIPTIONAL REPRESSOR NEMR"/>
    <property type="match status" value="1"/>
</dbReference>
<feature type="domain" description="HTH tetR-type" evidence="5">
    <location>
        <begin position="4"/>
        <end position="64"/>
    </location>
</feature>
<evidence type="ECO:0000313" key="6">
    <source>
        <dbReference type="EMBL" id="KUN59338.1"/>
    </source>
</evidence>
<dbReference type="SUPFAM" id="SSF46689">
    <property type="entry name" value="Homeodomain-like"/>
    <property type="match status" value="1"/>
</dbReference>
<evidence type="ECO:0000313" key="7">
    <source>
        <dbReference type="Proteomes" id="UP000053669"/>
    </source>
</evidence>
<dbReference type="EMBL" id="LMWU01000050">
    <property type="protein sequence ID" value="KUN59338.1"/>
    <property type="molecule type" value="Genomic_DNA"/>
</dbReference>
<dbReference type="PROSITE" id="PS50977">
    <property type="entry name" value="HTH_TETR_2"/>
    <property type="match status" value="1"/>
</dbReference>
<evidence type="ECO:0000256" key="2">
    <source>
        <dbReference type="ARBA" id="ARBA00023125"/>
    </source>
</evidence>
<organism evidence="6 7">
    <name type="scientific">Streptomyces canus</name>
    <dbReference type="NCBI Taxonomy" id="58343"/>
    <lineage>
        <taxon>Bacteria</taxon>
        <taxon>Bacillati</taxon>
        <taxon>Actinomycetota</taxon>
        <taxon>Actinomycetes</taxon>
        <taxon>Kitasatosporales</taxon>
        <taxon>Streptomycetaceae</taxon>
        <taxon>Streptomyces</taxon>
        <taxon>Streptomyces aurantiacus group</taxon>
    </lineage>
</organism>
<name>A0A117QX75_9ACTN</name>
<evidence type="ECO:0000256" key="4">
    <source>
        <dbReference type="PROSITE-ProRule" id="PRU00335"/>
    </source>
</evidence>
<reference evidence="6 7" key="1">
    <citation type="submission" date="2015-10" db="EMBL/GenBank/DDBJ databases">
        <title>Draft genome sequence of Streptomyces canus DSM 40017, type strain for the species Streptomyces canus.</title>
        <authorList>
            <person name="Ruckert C."/>
            <person name="Winkler A."/>
            <person name="Kalinowski J."/>
            <person name="Kampfer P."/>
            <person name="Glaeser S."/>
        </authorList>
    </citation>
    <scope>NUCLEOTIDE SEQUENCE [LARGE SCALE GENOMIC DNA]</scope>
    <source>
        <strain evidence="6 7">DSM 40017</strain>
    </source>
</reference>
<dbReference type="InterPro" id="IPR009057">
    <property type="entry name" value="Homeodomain-like_sf"/>
</dbReference>
<protein>
    <recommendedName>
        <fullName evidence="5">HTH tetR-type domain-containing protein</fullName>
    </recommendedName>
</protein>
<keyword evidence="1" id="KW-0805">Transcription regulation</keyword>